<keyword evidence="10" id="KW-1185">Reference proteome</keyword>
<keyword evidence="2 6" id="KW-0812">Transmembrane</keyword>
<dbReference type="PROSITE" id="PS50893">
    <property type="entry name" value="ABC_TRANSPORTER_2"/>
    <property type="match status" value="1"/>
</dbReference>
<feature type="domain" description="ABC transmembrane type-1" evidence="8">
    <location>
        <begin position="58"/>
        <end position="339"/>
    </location>
</feature>
<feature type="transmembrane region" description="Helical" evidence="6">
    <location>
        <begin position="172"/>
        <end position="190"/>
    </location>
</feature>
<evidence type="ECO:0000256" key="3">
    <source>
        <dbReference type="ARBA" id="ARBA00022989"/>
    </source>
</evidence>
<dbReference type="Pfam" id="PF00664">
    <property type="entry name" value="ABC_membrane"/>
    <property type="match status" value="1"/>
</dbReference>
<feature type="transmembrane region" description="Helical" evidence="6">
    <location>
        <begin position="196"/>
        <end position="215"/>
    </location>
</feature>
<comment type="caution">
    <text evidence="9">The sequence shown here is derived from an EMBL/GenBank/DDBJ whole genome shotgun (WGS) entry which is preliminary data.</text>
</comment>
<dbReference type="GO" id="GO:0016887">
    <property type="term" value="F:ATP hydrolysis activity"/>
    <property type="evidence" value="ECO:0007669"/>
    <property type="project" value="InterPro"/>
</dbReference>
<feature type="transmembrane region" description="Helical" evidence="6">
    <location>
        <begin position="94"/>
        <end position="115"/>
    </location>
</feature>
<evidence type="ECO:0000256" key="2">
    <source>
        <dbReference type="ARBA" id="ARBA00022692"/>
    </source>
</evidence>
<evidence type="ECO:0000256" key="6">
    <source>
        <dbReference type="SAM" id="Phobius"/>
    </source>
</evidence>
<evidence type="ECO:0000259" key="8">
    <source>
        <dbReference type="PROSITE" id="PS50929"/>
    </source>
</evidence>
<dbReference type="InterPro" id="IPR036640">
    <property type="entry name" value="ABC1_TM_sf"/>
</dbReference>
<dbReference type="SUPFAM" id="SSF52540">
    <property type="entry name" value="P-loop containing nucleoside triphosphate hydrolases"/>
    <property type="match status" value="1"/>
</dbReference>
<evidence type="ECO:0000313" key="10">
    <source>
        <dbReference type="Proteomes" id="UP000221394"/>
    </source>
</evidence>
<sequence length="621" mass="65777">MLLQTRDGPAENMFVVVRPTAHARGVRPLPLPRLGTPDTRSPARFLWWQARQQKGVLAFAVLMGVLTFGAQTVMPYVVGAALDSGLDSGLDGELARWVLILLAAAAVQVVTAAVGHRADVVNWLRAAFASAELIGDRVTVTGHNIGEELPTGEVVTTVANDALRLGEVYATAARLVGSLAAYVVVVAVMVPMSLSLGLVVAIGLPAVAAVLALLVKPLQARQAAQRETQGRLTTLGSDTVSGLRILRGIGGEKVFADRYRAQSQKVRQAGEHVAVTQSWLDALQVLLPGLMVALVLWLGARQAVAGTITPGELVTFYGYAAFLTWPLQNITESVQFLTRAVIASRKIIRVLSTEPATGTTPVRAAMPAPGAELVDETSGVTVAPGRLTALVCADPDQSAAVATRMARLDDDAEAGTPVRLGGVLLRDLDKAALRRRVVLSEATPHLFSGSLRTELDVRGTTSDDEILAALHVADAQDVLDSTPDGLDGELAEKGRTLSGGQRQRVSLARALLTDAEVLLLVEPTSAVDAHTEARIAERLAAARRGRATLVVTASPLVLEHADEVLLLHDGVVRARGTHHDLLDAPTEAGARYREIVGRSLDDDATTEDHERAGARRTEVAR</sequence>
<dbReference type="EMBL" id="PDJH01000001">
    <property type="protein sequence ID" value="PFG36274.1"/>
    <property type="molecule type" value="Genomic_DNA"/>
</dbReference>
<dbReference type="Gene3D" id="1.20.1560.10">
    <property type="entry name" value="ABC transporter type 1, transmembrane domain"/>
    <property type="match status" value="1"/>
</dbReference>
<dbReference type="Proteomes" id="UP000221394">
    <property type="component" value="Unassembled WGS sequence"/>
</dbReference>
<dbReference type="PANTHER" id="PTHR43394:SF1">
    <property type="entry name" value="ATP-BINDING CASSETTE SUB-FAMILY B MEMBER 10, MITOCHONDRIAL"/>
    <property type="match status" value="1"/>
</dbReference>
<feature type="transmembrane region" description="Helical" evidence="6">
    <location>
        <begin position="282"/>
        <end position="300"/>
    </location>
</feature>
<organism evidence="9 10">
    <name type="scientific">Flavimobilis soli</name>
    <dbReference type="NCBI Taxonomy" id="442709"/>
    <lineage>
        <taxon>Bacteria</taxon>
        <taxon>Bacillati</taxon>
        <taxon>Actinomycetota</taxon>
        <taxon>Actinomycetes</taxon>
        <taxon>Micrococcales</taxon>
        <taxon>Jonesiaceae</taxon>
        <taxon>Flavimobilis</taxon>
    </lineage>
</organism>
<proteinExistence type="predicted"/>
<keyword evidence="3 6" id="KW-1133">Transmembrane helix</keyword>
<dbReference type="InterPro" id="IPR017871">
    <property type="entry name" value="ABC_transporter-like_CS"/>
</dbReference>
<dbReference type="GO" id="GO:0005886">
    <property type="term" value="C:plasma membrane"/>
    <property type="evidence" value="ECO:0007669"/>
    <property type="project" value="UniProtKB-SubCell"/>
</dbReference>
<dbReference type="CDD" id="cd07346">
    <property type="entry name" value="ABC_6TM_exporters"/>
    <property type="match status" value="1"/>
</dbReference>
<dbReference type="Pfam" id="PF00005">
    <property type="entry name" value="ABC_tran"/>
    <property type="match status" value="1"/>
</dbReference>
<feature type="transmembrane region" description="Helical" evidence="6">
    <location>
        <begin position="56"/>
        <end position="82"/>
    </location>
</feature>
<evidence type="ECO:0000256" key="1">
    <source>
        <dbReference type="ARBA" id="ARBA00004651"/>
    </source>
</evidence>
<evidence type="ECO:0000313" key="9">
    <source>
        <dbReference type="EMBL" id="PFG36274.1"/>
    </source>
</evidence>
<dbReference type="PROSITE" id="PS00211">
    <property type="entry name" value="ABC_TRANSPORTER_1"/>
    <property type="match status" value="1"/>
</dbReference>
<evidence type="ECO:0000256" key="4">
    <source>
        <dbReference type="ARBA" id="ARBA00023136"/>
    </source>
</evidence>
<gene>
    <name evidence="9" type="ORF">ATL41_0990</name>
</gene>
<reference evidence="9 10" key="1">
    <citation type="submission" date="2017-10" db="EMBL/GenBank/DDBJ databases">
        <title>Sequencing the genomes of 1000 actinobacteria strains.</title>
        <authorList>
            <person name="Klenk H.-P."/>
        </authorList>
    </citation>
    <scope>NUCLEOTIDE SEQUENCE [LARGE SCALE GENOMIC DNA]</scope>
    <source>
        <strain evidence="9 10">DSM 21574</strain>
    </source>
</reference>
<feature type="domain" description="ABC transporter" evidence="7">
    <location>
        <begin position="348"/>
        <end position="594"/>
    </location>
</feature>
<accession>A0A2A9EBL1</accession>
<evidence type="ECO:0000256" key="5">
    <source>
        <dbReference type="SAM" id="MobiDB-lite"/>
    </source>
</evidence>
<dbReference type="InterPro" id="IPR027417">
    <property type="entry name" value="P-loop_NTPase"/>
</dbReference>
<dbReference type="InterPro" id="IPR003439">
    <property type="entry name" value="ABC_transporter-like_ATP-bd"/>
</dbReference>
<dbReference type="PANTHER" id="PTHR43394">
    <property type="entry name" value="ATP-DEPENDENT PERMEASE MDL1, MITOCHONDRIAL"/>
    <property type="match status" value="1"/>
</dbReference>
<dbReference type="PROSITE" id="PS50929">
    <property type="entry name" value="ABC_TM1F"/>
    <property type="match status" value="1"/>
</dbReference>
<dbReference type="GO" id="GO:0005524">
    <property type="term" value="F:ATP binding"/>
    <property type="evidence" value="ECO:0007669"/>
    <property type="project" value="InterPro"/>
</dbReference>
<evidence type="ECO:0000259" key="7">
    <source>
        <dbReference type="PROSITE" id="PS50893"/>
    </source>
</evidence>
<dbReference type="GO" id="GO:0015421">
    <property type="term" value="F:ABC-type oligopeptide transporter activity"/>
    <property type="evidence" value="ECO:0007669"/>
    <property type="project" value="TreeGrafter"/>
</dbReference>
<feature type="region of interest" description="Disordered" evidence="5">
    <location>
        <begin position="599"/>
        <end position="621"/>
    </location>
</feature>
<dbReference type="AlphaFoldDB" id="A0A2A9EBL1"/>
<dbReference type="Gene3D" id="3.40.50.300">
    <property type="entry name" value="P-loop containing nucleotide triphosphate hydrolases"/>
    <property type="match status" value="1"/>
</dbReference>
<dbReference type="SUPFAM" id="SSF90123">
    <property type="entry name" value="ABC transporter transmembrane region"/>
    <property type="match status" value="1"/>
</dbReference>
<keyword evidence="4 6" id="KW-0472">Membrane</keyword>
<name>A0A2A9EBL1_9MICO</name>
<comment type="subcellular location">
    <subcellularLocation>
        <location evidence="1">Cell membrane</location>
        <topology evidence="1">Multi-pass membrane protein</topology>
    </subcellularLocation>
</comment>
<dbReference type="InterPro" id="IPR039421">
    <property type="entry name" value="Type_1_exporter"/>
</dbReference>
<dbReference type="InterPro" id="IPR011527">
    <property type="entry name" value="ABC1_TM_dom"/>
</dbReference>
<protein>
    <submittedName>
        <fullName evidence="9">ABC-type multidrug transport system fused ATPase/permease subunit</fullName>
    </submittedName>
</protein>